<evidence type="ECO:0000313" key="2">
    <source>
        <dbReference type="Proteomes" id="UP000017090"/>
    </source>
</evidence>
<dbReference type="STRING" id="1111454.HMPREF1250_0845"/>
<dbReference type="EMBL" id="AWXA01000046">
    <property type="protein sequence ID" value="ERT58197.1"/>
    <property type="molecule type" value="Genomic_DNA"/>
</dbReference>
<dbReference type="AlphaFoldDB" id="U7UFK6"/>
<reference evidence="1 2" key="1">
    <citation type="submission" date="2013-09" db="EMBL/GenBank/DDBJ databases">
        <authorList>
            <person name="Durkin A.S."/>
            <person name="Haft D.R."/>
            <person name="McCorrison J."/>
            <person name="Torralba M."/>
            <person name="Gillis M."/>
            <person name="Haft D.H."/>
            <person name="Methe B."/>
            <person name="Sutton G."/>
            <person name="Nelson K.E."/>
        </authorList>
    </citation>
    <scope>NUCLEOTIDE SEQUENCE [LARGE SCALE GENOMIC DNA]</scope>
    <source>
        <strain evidence="1 2">BV3C16-1</strain>
    </source>
</reference>
<comment type="caution">
    <text evidence="1">The sequence shown here is derived from an EMBL/GenBank/DDBJ whole genome shotgun (WGS) entry which is preliminary data.</text>
</comment>
<dbReference type="RefSeq" id="WP_023054208.1">
    <property type="nucleotide sequence ID" value="NZ_AWXA01000046.1"/>
</dbReference>
<dbReference type="OrthoDB" id="3034392at2"/>
<accession>U7UFK6</accession>
<keyword evidence="2" id="KW-1185">Reference proteome</keyword>
<dbReference type="Proteomes" id="UP000017090">
    <property type="component" value="Unassembled WGS sequence"/>
</dbReference>
<dbReference type="InterPro" id="IPR024930">
    <property type="entry name" value="Skp_dom_sf"/>
</dbReference>
<dbReference type="eggNOG" id="ENOG503387G">
    <property type="taxonomic scope" value="Bacteria"/>
</dbReference>
<protein>
    <submittedName>
        <fullName evidence="1">Outer membrane protein, OmpH-like protein</fullName>
    </submittedName>
</protein>
<dbReference type="Gene3D" id="3.30.910.20">
    <property type="entry name" value="Skp domain"/>
    <property type="match status" value="1"/>
</dbReference>
<gene>
    <name evidence="1" type="ORF">HMPREF1250_0845</name>
</gene>
<dbReference type="PATRIC" id="fig|1111454.3.peg.1729"/>
<evidence type="ECO:0000313" key="1">
    <source>
        <dbReference type="EMBL" id="ERT58197.1"/>
    </source>
</evidence>
<name>U7UFK6_9FIRM</name>
<dbReference type="SUPFAM" id="SSF111384">
    <property type="entry name" value="OmpH-like"/>
    <property type="match status" value="1"/>
</dbReference>
<organism evidence="1 2">
    <name type="scientific">Megasphaera vaginalis</name>
    <name type="common">ex Srinivasan et al. 2021</name>
    <dbReference type="NCBI Taxonomy" id="1111454"/>
    <lineage>
        <taxon>Bacteria</taxon>
        <taxon>Bacillati</taxon>
        <taxon>Bacillota</taxon>
        <taxon>Negativicutes</taxon>
        <taxon>Veillonellales</taxon>
        <taxon>Veillonellaceae</taxon>
        <taxon>Megasphaera</taxon>
    </lineage>
</organism>
<sequence>MRRKYAVVLGVLIIAAIVAAGIWYSYARGAVSSKATASSAQGLTYAYVDLEHVVMSHPRYSTYHRLEMEYNSLLAQYRFEQWNYSRQASLADKALDKFALTDGLAGAALDQELQAKVAIKQTELNDRLQRRYEELMKAHRKNGPLLTEEENLRVVNLQLKLQTASLTAAERQAVQTELQGLLQKSDKTSADAAVPEDVTTAMAAEKEKAAAELTAYAEDVKKELQQRRDDGHELFAAQMGALGERLDPSVWNNEWKEKLEAKEGEMKAEKEAIMTDIREKAAAVAEEQGIDMVFSEYLGTGTALDITDDIIARLA</sequence>
<proteinExistence type="predicted"/>